<proteinExistence type="predicted"/>
<dbReference type="AlphaFoldDB" id="A0A0B7ASX4"/>
<sequence length="155" mass="17615">MATTAGTTPSVHFTEEKEFTPLRLGPVKRSMTESIETSRNSQTQSIFSYTPPTSSVTKYPRIVVRDSTGRTLDTFTTLQEAIYRASWTRKKLGEWPKTPFEWRLPKAPVPSKPDFSRAGSRSLTALKTNHRMFHKHGITSSYSHDYLSSTTQRVD</sequence>
<feature type="non-terminal residue" evidence="2">
    <location>
        <position position="155"/>
    </location>
</feature>
<protein>
    <submittedName>
        <fullName evidence="2">Uncharacterized protein</fullName>
    </submittedName>
</protein>
<evidence type="ECO:0000256" key="1">
    <source>
        <dbReference type="SAM" id="MobiDB-lite"/>
    </source>
</evidence>
<organism evidence="2">
    <name type="scientific">Arion vulgaris</name>
    <dbReference type="NCBI Taxonomy" id="1028688"/>
    <lineage>
        <taxon>Eukaryota</taxon>
        <taxon>Metazoa</taxon>
        <taxon>Spiralia</taxon>
        <taxon>Lophotrochozoa</taxon>
        <taxon>Mollusca</taxon>
        <taxon>Gastropoda</taxon>
        <taxon>Heterobranchia</taxon>
        <taxon>Euthyneura</taxon>
        <taxon>Panpulmonata</taxon>
        <taxon>Eupulmonata</taxon>
        <taxon>Stylommatophora</taxon>
        <taxon>Helicina</taxon>
        <taxon>Arionoidea</taxon>
        <taxon>Arionidae</taxon>
        <taxon>Arion</taxon>
    </lineage>
</organism>
<reference evidence="2" key="1">
    <citation type="submission" date="2014-12" db="EMBL/GenBank/DDBJ databases">
        <title>Insight into the proteome of Arion vulgaris.</title>
        <authorList>
            <person name="Aradska J."/>
            <person name="Bulat T."/>
            <person name="Smidak R."/>
            <person name="Sarate P."/>
            <person name="Gangsoo J."/>
            <person name="Sialana F."/>
            <person name="Bilban M."/>
            <person name="Lubec G."/>
        </authorList>
    </citation>
    <scope>NUCLEOTIDE SEQUENCE</scope>
    <source>
        <tissue evidence="2">Skin</tissue>
    </source>
</reference>
<gene>
    <name evidence="2" type="primary">ORF135067</name>
</gene>
<name>A0A0B7ASX4_9EUPU</name>
<feature type="region of interest" description="Disordered" evidence="1">
    <location>
        <begin position="35"/>
        <end position="55"/>
    </location>
</feature>
<accession>A0A0B7ASX4</accession>
<evidence type="ECO:0000313" key="2">
    <source>
        <dbReference type="EMBL" id="CEK83071.1"/>
    </source>
</evidence>
<dbReference type="EMBL" id="HACG01036206">
    <property type="protein sequence ID" value="CEK83071.1"/>
    <property type="molecule type" value="Transcribed_RNA"/>
</dbReference>